<accession>A0A225UMY4</accession>
<reference evidence="2" key="1">
    <citation type="submission" date="2017-03" db="EMBL/GenBank/DDBJ databases">
        <title>Phytopthora megakarya and P. palmivora, two closely related causual agents of cacao black pod achieved similar genome size and gene model numbers by different mechanisms.</title>
        <authorList>
            <person name="Ali S."/>
            <person name="Shao J."/>
            <person name="Larry D.J."/>
            <person name="Kronmiller B."/>
            <person name="Shen D."/>
            <person name="Strem M.D."/>
            <person name="Melnick R.L."/>
            <person name="Guiltinan M.J."/>
            <person name="Tyler B.M."/>
            <person name="Meinhardt L.W."/>
            <person name="Bailey B.A."/>
        </authorList>
    </citation>
    <scope>NUCLEOTIDE SEQUENCE [LARGE SCALE GENOMIC DNA]</scope>
    <source>
        <strain evidence="2">zdho120</strain>
    </source>
</reference>
<organism evidence="1 2">
    <name type="scientific">Phytophthora megakarya</name>
    <dbReference type="NCBI Taxonomy" id="4795"/>
    <lineage>
        <taxon>Eukaryota</taxon>
        <taxon>Sar</taxon>
        <taxon>Stramenopiles</taxon>
        <taxon>Oomycota</taxon>
        <taxon>Peronosporomycetes</taxon>
        <taxon>Peronosporales</taxon>
        <taxon>Peronosporaceae</taxon>
        <taxon>Phytophthora</taxon>
    </lineage>
</organism>
<sequence>MFEAAINKYEKLEVVKWLMNRYVDDSAVDLFVGLIHRQYNFREDRKCILPTIAPDGQTMVIGGVWWLYDNRSGGCYSKILDDVASSSCSDNRSRSGECYASNLLMSQSVDYDSMVA</sequence>
<proteinExistence type="predicted"/>
<dbReference type="AlphaFoldDB" id="A0A225UMY4"/>
<dbReference type="Proteomes" id="UP000198211">
    <property type="component" value="Unassembled WGS sequence"/>
</dbReference>
<keyword evidence="2" id="KW-1185">Reference proteome</keyword>
<name>A0A225UMY4_9STRA</name>
<gene>
    <name evidence="1" type="ORF">PHMEG_00035797</name>
</gene>
<comment type="caution">
    <text evidence="1">The sequence shown here is derived from an EMBL/GenBank/DDBJ whole genome shotgun (WGS) entry which is preliminary data.</text>
</comment>
<dbReference type="EMBL" id="NBNE01014337">
    <property type="protein sequence ID" value="OWY94462.1"/>
    <property type="molecule type" value="Genomic_DNA"/>
</dbReference>
<evidence type="ECO:0000313" key="2">
    <source>
        <dbReference type="Proteomes" id="UP000198211"/>
    </source>
</evidence>
<evidence type="ECO:0000313" key="1">
    <source>
        <dbReference type="EMBL" id="OWY94462.1"/>
    </source>
</evidence>
<protein>
    <submittedName>
        <fullName evidence="1">Uncharacterized protein</fullName>
    </submittedName>
</protein>